<gene>
    <name evidence="1" type="ORF">Pint_27110</name>
</gene>
<evidence type="ECO:0000313" key="2">
    <source>
        <dbReference type="Proteomes" id="UP001163603"/>
    </source>
</evidence>
<keyword evidence="2" id="KW-1185">Reference proteome</keyword>
<accession>A0ACC0YU60</accession>
<organism evidence="1 2">
    <name type="scientific">Pistacia integerrima</name>
    <dbReference type="NCBI Taxonomy" id="434235"/>
    <lineage>
        <taxon>Eukaryota</taxon>
        <taxon>Viridiplantae</taxon>
        <taxon>Streptophyta</taxon>
        <taxon>Embryophyta</taxon>
        <taxon>Tracheophyta</taxon>
        <taxon>Spermatophyta</taxon>
        <taxon>Magnoliopsida</taxon>
        <taxon>eudicotyledons</taxon>
        <taxon>Gunneridae</taxon>
        <taxon>Pentapetalae</taxon>
        <taxon>rosids</taxon>
        <taxon>malvids</taxon>
        <taxon>Sapindales</taxon>
        <taxon>Anacardiaceae</taxon>
        <taxon>Pistacia</taxon>
    </lineage>
</organism>
<dbReference type="Proteomes" id="UP001163603">
    <property type="component" value="Chromosome 5"/>
</dbReference>
<name>A0ACC0YU60_9ROSI</name>
<proteinExistence type="predicted"/>
<evidence type="ECO:0000313" key="1">
    <source>
        <dbReference type="EMBL" id="KAJ0041230.1"/>
    </source>
</evidence>
<protein>
    <submittedName>
        <fullName evidence="1">Uncharacterized protein</fullName>
    </submittedName>
</protein>
<sequence length="1010" mass="112647">MKLISSKPLFSVSSSSLSQFRIFISHFSTSSFPPSRRHEEESRNVRVSVWWDFENCNLPAGVNVFKVTHTITAAIRAHGIKGPITITAFGDVLQLSRTNQEALSATGINIAHVPNAGKNSADRSLLVDLMYWVSQNPPPAHLFLISGDRDFASILHQLRMKNYNILLASPDTAPNVLCSAASIMWHWNSLVRGENLTGKHFNQPPDGPYGSWYGHYKVPLEDPFSVVEQPAARSSRTDEVCHPTSDPRPGPIPRPLMKQIRKILNSYPSGISMTELRAELNKGYAGIDRDLYGYKTFSRFLLAMPHILKLLPGSDGQFFIRGITPKAPEPFESSLGTSNGHVGRNGYQDLSKPVKLNGEKSHKDEAADGKSVLPSSLEVNLEDPSGKIQQPPELSKKVVRMEMKEPLKKKPQPTPAEEKVSMPAGVQETEGNLSPVEEQDFSSEVGFFRKIWCRWFGGKDGASEIKSQNIPEKCSDSGDISEKTSHSYPEKSCINSDNFEKIKVNEKSMRSPSQDAYPVGSSEENKSARSTEPPDDNYTPRTGVLKRIINWCKFQSSSQDTDTSVDPSNKRQIEINSNSHRHEVFMKDSFWSDMESFMDSPRGSVIVTQSRTREQLAQCLRKEGPLALRDLSDSDLLNLVDMLISEKKWVEESPSEISPFKLTRPVVTRSSLGHSCAANGLRSIFLSTQSQSNLPNVPELNGEKKVQNISHAGVSPPTSNEKPLDRSRNDILADCQNLVSEILKEHPEGYNMGSFRKLFLERYGYHLDLKQLGYQKLASLILMMPGVKIESSHIFPSRQKVGGSDQEFFFDKVQEDNAYHPLTSSDSESSETSKKNDDSDSPWDELGPISNSSFDRKDGQSMPRNSVMEEKKKRYPDYEPSVSDDEISDSEDEVSTGTLPEGRGKPVIKEEDSSLLQILNSWYSSNEGDQKQDRLENVDGMVDCSTKGVKPSSSSEVSTKGETSSVIFERKQRPQRSYSFVSDPVENNKDKLIDGILGSLKKSGESRIQS</sequence>
<comment type="caution">
    <text evidence="1">The sequence shown here is derived from an EMBL/GenBank/DDBJ whole genome shotgun (WGS) entry which is preliminary data.</text>
</comment>
<reference evidence="2" key="1">
    <citation type="journal article" date="2023" name="G3 (Bethesda)">
        <title>Genome assembly and association tests identify interacting loci associated with vigor, precocity, and sex in interspecific pistachio rootstocks.</title>
        <authorList>
            <person name="Palmer W."/>
            <person name="Jacygrad E."/>
            <person name="Sagayaradj S."/>
            <person name="Cavanaugh K."/>
            <person name="Han R."/>
            <person name="Bertier L."/>
            <person name="Beede B."/>
            <person name="Kafkas S."/>
            <person name="Golino D."/>
            <person name="Preece J."/>
            <person name="Michelmore R."/>
        </authorList>
    </citation>
    <scope>NUCLEOTIDE SEQUENCE [LARGE SCALE GENOMIC DNA]</scope>
</reference>
<dbReference type="EMBL" id="CM047740">
    <property type="protein sequence ID" value="KAJ0041230.1"/>
    <property type="molecule type" value="Genomic_DNA"/>
</dbReference>